<proteinExistence type="predicted"/>
<evidence type="ECO:0000313" key="2">
    <source>
        <dbReference type="Proteomes" id="UP000027822"/>
    </source>
</evidence>
<protein>
    <submittedName>
        <fullName evidence="1">Uncharacterized protein</fullName>
    </submittedName>
</protein>
<comment type="caution">
    <text evidence="1">The sequence shown here is derived from an EMBL/GenBank/DDBJ whole genome shotgun (WGS) entry which is preliminary data.</text>
</comment>
<accession>A0A073JT72</accession>
<sequence length="82" mass="9241">MSMELPITEIIGFTCPKCNVEFSASALIQDLEHVNSDERGMGTENQYDFITQVQCTNCKHGWDAEGELWEYPSGAINLIEIK</sequence>
<reference evidence="1 2" key="1">
    <citation type="submission" date="2014-06" db="EMBL/GenBank/DDBJ databases">
        <title>Draft genome sequence of Bacillus manliponensis JCM 15802 (MCCC 1A00708).</title>
        <authorList>
            <person name="Lai Q."/>
            <person name="Liu Y."/>
            <person name="Shao Z."/>
        </authorList>
    </citation>
    <scope>NUCLEOTIDE SEQUENCE [LARGE SCALE GENOMIC DNA]</scope>
    <source>
        <strain evidence="1 2">JCM 15802</strain>
    </source>
</reference>
<gene>
    <name evidence="1" type="ORF">BAMA_13020</name>
</gene>
<dbReference type="AlphaFoldDB" id="A0A073JT72"/>
<evidence type="ECO:0000313" key="1">
    <source>
        <dbReference type="EMBL" id="KEK17422.1"/>
    </source>
</evidence>
<dbReference type="OrthoDB" id="9791488at2"/>
<dbReference type="Proteomes" id="UP000027822">
    <property type="component" value="Unassembled WGS sequence"/>
</dbReference>
<name>A0A073JT72_9BACI</name>
<keyword evidence="2" id="KW-1185">Reference proteome</keyword>
<dbReference type="EMBL" id="JOTN01000029">
    <property type="protein sequence ID" value="KEK17422.1"/>
    <property type="molecule type" value="Genomic_DNA"/>
</dbReference>
<organism evidence="1 2">
    <name type="scientific">Bacillus manliponensis</name>
    <dbReference type="NCBI Taxonomy" id="574376"/>
    <lineage>
        <taxon>Bacteria</taxon>
        <taxon>Bacillati</taxon>
        <taxon>Bacillota</taxon>
        <taxon>Bacilli</taxon>
        <taxon>Bacillales</taxon>
        <taxon>Bacillaceae</taxon>
        <taxon>Bacillus</taxon>
        <taxon>Bacillus cereus group</taxon>
    </lineage>
</organism>
<dbReference type="RefSeq" id="WP_034643323.1">
    <property type="nucleotide sequence ID" value="NZ_CBCSJC010000036.1"/>
</dbReference>